<proteinExistence type="predicted"/>
<dbReference type="Proteomes" id="UP001209654">
    <property type="component" value="Unassembled WGS sequence"/>
</dbReference>
<keyword evidence="3" id="KW-1185">Reference proteome</keyword>
<evidence type="ECO:0000313" key="3">
    <source>
        <dbReference type="Proteomes" id="UP001209654"/>
    </source>
</evidence>
<feature type="region of interest" description="Disordered" evidence="1">
    <location>
        <begin position="1"/>
        <end position="38"/>
    </location>
</feature>
<dbReference type="Gene3D" id="2.30.110.10">
    <property type="entry name" value="Electron Transport, Fmn-binding Protein, Chain A"/>
    <property type="match status" value="1"/>
</dbReference>
<protein>
    <recommendedName>
        <fullName evidence="4">Pyridoxamine 5'-phosphate oxidase</fullName>
    </recommendedName>
</protein>
<organism evidence="2 3">
    <name type="scientific">Arthrobacter mangrovi</name>
    <dbReference type="NCBI Taxonomy" id="2966350"/>
    <lineage>
        <taxon>Bacteria</taxon>
        <taxon>Bacillati</taxon>
        <taxon>Actinomycetota</taxon>
        <taxon>Actinomycetes</taxon>
        <taxon>Micrococcales</taxon>
        <taxon>Micrococcaceae</taxon>
        <taxon>Arthrobacter</taxon>
    </lineage>
</organism>
<dbReference type="SUPFAM" id="SSF50475">
    <property type="entry name" value="FMN-binding split barrel"/>
    <property type="match status" value="1"/>
</dbReference>
<dbReference type="EMBL" id="BRVS01000001">
    <property type="protein sequence ID" value="GLB65821.1"/>
    <property type="molecule type" value="Genomic_DNA"/>
</dbReference>
<feature type="compositionally biased region" description="Pro residues" evidence="1">
    <location>
        <begin position="28"/>
        <end position="38"/>
    </location>
</feature>
<dbReference type="RefSeq" id="WP_264793991.1">
    <property type="nucleotide sequence ID" value="NZ_BRVS01000001.1"/>
</dbReference>
<reference evidence="2 3" key="1">
    <citation type="journal article" date="2023" name="Int. J. Syst. Evol. Microbiol.">
        <title>Arthrobacter mangrovi sp. nov., an actinobacterium isolated from the rhizosphere of a mangrove.</title>
        <authorList>
            <person name="Hamada M."/>
            <person name="Saitou S."/>
            <person name="Enomoto N."/>
            <person name="Nanri K."/>
            <person name="Hidaka K."/>
            <person name="Miura T."/>
            <person name="Tamura T."/>
        </authorList>
    </citation>
    <scope>NUCLEOTIDE SEQUENCE [LARGE SCALE GENOMIC DNA]</scope>
    <source>
        <strain evidence="2 3">NBRC 112813</strain>
    </source>
</reference>
<evidence type="ECO:0008006" key="4">
    <source>
        <dbReference type="Google" id="ProtNLM"/>
    </source>
</evidence>
<evidence type="ECO:0000313" key="2">
    <source>
        <dbReference type="EMBL" id="GLB65821.1"/>
    </source>
</evidence>
<accession>A0ABQ5MPD9</accession>
<dbReference type="InterPro" id="IPR012349">
    <property type="entry name" value="Split_barrel_FMN-bd"/>
</dbReference>
<comment type="caution">
    <text evidence="2">The sequence shown here is derived from an EMBL/GenBank/DDBJ whole genome shotgun (WGS) entry which is preliminary data.</text>
</comment>
<dbReference type="Pfam" id="PF12900">
    <property type="entry name" value="Pyridox_ox_2"/>
    <property type="match status" value="1"/>
</dbReference>
<gene>
    <name evidence="2" type="ORF">AHIS1636_02600</name>
</gene>
<name>A0ABQ5MPD9_9MICC</name>
<evidence type="ECO:0000256" key="1">
    <source>
        <dbReference type="SAM" id="MobiDB-lite"/>
    </source>
</evidence>
<dbReference type="InterPro" id="IPR024747">
    <property type="entry name" value="Pyridox_Oxase-rel"/>
</dbReference>
<sequence>MSEQHPTSPHRRPFMAGVTEPKLHHPAPGAPPPPLPGPENPVLELDQEECWDLLIGTMLGRLAVSVRDRPELYPVNFLAHDRRLLIRTAQGTKLAAATVNSSVALEADGRSLHSLWSVVVKGTARILQTQAELAAAEALPLHPWTATTKTTYVEIVPTGIRGRRIALAEGFRLER</sequence>